<keyword evidence="1" id="KW-0472">Membrane</keyword>
<keyword evidence="1" id="KW-1133">Transmembrane helix</keyword>
<keyword evidence="3" id="KW-1185">Reference proteome</keyword>
<name>A0A0A2MQL6_9FLAO</name>
<sequence length="62" mass="7707">MNRTRNSYLMNKYILLLLMFIQNIMELAHLTMQIILLVKRVFWALWVYQNIFFQVFNCSMWT</sequence>
<feature type="transmembrane region" description="Helical" evidence="1">
    <location>
        <begin position="12"/>
        <end position="35"/>
    </location>
</feature>
<dbReference type="AlphaFoldDB" id="A0A0A2MQL6"/>
<evidence type="ECO:0000313" key="2">
    <source>
        <dbReference type="EMBL" id="KGO94609.1"/>
    </source>
</evidence>
<keyword evidence="1" id="KW-0812">Transmembrane</keyword>
<gene>
    <name evidence="2" type="ORF">Q766_00350</name>
</gene>
<evidence type="ECO:0000313" key="3">
    <source>
        <dbReference type="Proteomes" id="UP000030111"/>
    </source>
</evidence>
<reference evidence="2 3" key="1">
    <citation type="submission" date="2013-09" db="EMBL/GenBank/DDBJ databases">
        <authorList>
            <person name="Zeng Z."/>
            <person name="Chen C."/>
        </authorList>
    </citation>
    <scope>NUCLEOTIDE SEQUENCE [LARGE SCALE GENOMIC DNA]</scope>
    <source>
        <strain evidence="2 3">WB 4.1-42</strain>
    </source>
</reference>
<evidence type="ECO:0000256" key="1">
    <source>
        <dbReference type="SAM" id="Phobius"/>
    </source>
</evidence>
<dbReference type="Proteomes" id="UP000030111">
    <property type="component" value="Unassembled WGS sequence"/>
</dbReference>
<dbReference type="EMBL" id="JRLY01000001">
    <property type="protein sequence ID" value="KGO94609.1"/>
    <property type="molecule type" value="Genomic_DNA"/>
</dbReference>
<protein>
    <submittedName>
        <fullName evidence="2">Uncharacterized protein</fullName>
    </submittedName>
</protein>
<proteinExistence type="predicted"/>
<organism evidence="2 3">
    <name type="scientific">Flavobacterium subsaxonicum WB 4.1-42 = DSM 21790</name>
    <dbReference type="NCBI Taxonomy" id="1121898"/>
    <lineage>
        <taxon>Bacteria</taxon>
        <taxon>Pseudomonadati</taxon>
        <taxon>Bacteroidota</taxon>
        <taxon>Flavobacteriia</taxon>
        <taxon>Flavobacteriales</taxon>
        <taxon>Flavobacteriaceae</taxon>
        <taxon>Flavobacterium</taxon>
    </lineage>
</organism>
<accession>A0A0A2MQL6</accession>
<comment type="caution">
    <text evidence="2">The sequence shown here is derived from an EMBL/GenBank/DDBJ whole genome shotgun (WGS) entry which is preliminary data.</text>
</comment>